<evidence type="ECO:0000313" key="2">
    <source>
        <dbReference type="EMBL" id="QMS84888.1"/>
    </source>
</evidence>
<keyword evidence="2" id="KW-0547">Nucleotide-binding</keyword>
<reference evidence="2 3" key="1">
    <citation type="submission" date="2020-02" db="EMBL/GenBank/DDBJ databases">
        <authorList>
            <person name="Zheng R.K."/>
            <person name="Sun C.M."/>
        </authorList>
    </citation>
    <scope>NUCLEOTIDE SEQUENCE [LARGE SCALE GENOMIC DNA]</scope>
    <source>
        <strain evidence="3">zrk13</strain>
    </source>
</reference>
<keyword evidence="1" id="KW-0472">Membrane</keyword>
<keyword evidence="3" id="KW-1185">Reference proteome</keyword>
<dbReference type="RefSeq" id="WP_258878509.1">
    <property type="nucleotide sequence ID" value="NZ_CP048914.1"/>
</dbReference>
<feature type="transmembrane region" description="Helical" evidence="1">
    <location>
        <begin position="317"/>
        <end position="340"/>
    </location>
</feature>
<proteinExistence type="predicted"/>
<accession>A0A7L7KSY8</accession>
<organism evidence="2 3">
    <name type="scientific">Candidatus Xianfuyuplasma coldseepsis</name>
    <dbReference type="NCBI Taxonomy" id="2782163"/>
    <lineage>
        <taxon>Bacteria</taxon>
        <taxon>Bacillati</taxon>
        <taxon>Mycoplasmatota</taxon>
        <taxon>Mollicutes</taxon>
        <taxon>Candidatus Izemoplasmatales</taxon>
        <taxon>Candidatus Izemoplasmataceae</taxon>
        <taxon>Candidatus Xianfuyuplasma</taxon>
    </lineage>
</organism>
<keyword evidence="1" id="KW-0812">Transmembrane</keyword>
<sequence length="343" mass="41438">MNPSEELMLLLELNGFDITKFKLKKQLEYEKTGNMELYKYKKFQDLIVSHYQYEPDDDIFHRNPLTYRSSWPAEATSIDQFFVKHPDLQREMTLQEFLLMDTFDPIHRESILYDILDGWVEEYREMSIRQMENLKEMISRFPKKNKKYKKASKIFFLFAVLMAVLGMMLMVSPDSLKSPFLGFITPFIEYYEELLIQYWWMALIANFGILLFVLFAVSNNFFSRYMRDIRSEKSKHAIKTFDKWDQDMKDARLKQAGYLEDYVERVIKKPQKSVLELSKLEEPEIWLQRLKDYVQMIERKYDIMTKYYKTFRRALRWMYVFAVLAYVAFIGLGILMQMGWLSV</sequence>
<dbReference type="EMBL" id="CP048914">
    <property type="protein sequence ID" value="QMS84888.1"/>
    <property type="molecule type" value="Genomic_DNA"/>
</dbReference>
<gene>
    <name evidence="2" type="ORF">G4Z02_03675</name>
</gene>
<name>A0A7L7KSY8_9MOLU</name>
<feature type="transmembrane region" description="Helical" evidence="1">
    <location>
        <begin position="154"/>
        <end position="171"/>
    </location>
</feature>
<keyword evidence="2" id="KW-0067">ATP-binding</keyword>
<feature type="transmembrane region" description="Helical" evidence="1">
    <location>
        <begin position="198"/>
        <end position="222"/>
    </location>
</feature>
<dbReference type="Proteomes" id="UP000514720">
    <property type="component" value="Chromosome"/>
</dbReference>
<keyword evidence="1" id="KW-1133">Transmembrane helix</keyword>
<evidence type="ECO:0000256" key="1">
    <source>
        <dbReference type="SAM" id="Phobius"/>
    </source>
</evidence>
<evidence type="ECO:0000313" key="3">
    <source>
        <dbReference type="Proteomes" id="UP000514720"/>
    </source>
</evidence>
<dbReference type="AlphaFoldDB" id="A0A7L7KSY8"/>
<dbReference type="GO" id="GO:0005524">
    <property type="term" value="F:ATP binding"/>
    <property type="evidence" value="ECO:0007669"/>
    <property type="project" value="UniProtKB-KW"/>
</dbReference>
<protein>
    <submittedName>
        <fullName evidence="2">ABC transporter ATP-binding protein</fullName>
    </submittedName>
</protein>
<dbReference type="KEGG" id="xcl:G4Z02_03675"/>